<name>A0A3S0L1E4_CHLPH</name>
<feature type="domain" description="Response regulatory" evidence="7">
    <location>
        <begin position="21"/>
        <end position="135"/>
    </location>
</feature>
<keyword evidence="3" id="KW-0805">Transcription regulation</keyword>
<dbReference type="InterPro" id="IPR025944">
    <property type="entry name" value="Sigma_54_int_dom_CS"/>
</dbReference>
<dbReference type="SUPFAM" id="SSF52540">
    <property type="entry name" value="P-loop containing nucleoside triphosphate hydrolases"/>
    <property type="match status" value="1"/>
</dbReference>
<dbReference type="Pfam" id="PF25601">
    <property type="entry name" value="AAA_lid_14"/>
    <property type="match status" value="1"/>
</dbReference>
<evidence type="ECO:0000313" key="9">
    <source>
        <dbReference type="EMBL" id="RTY38910.1"/>
    </source>
</evidence>
<dbReference type="PROSITE" id="PS00675">
    <property type="entry name" value="SIGMA54_INTERACT_1"/>
    <property type="match status" value="1"/>
</dbReference>
<dbReference type="PROSITE" id="PS50045">
    <property type="entry name" value="SIGMA54_INTERACT_4"/>
    <property type="match status" value="1"/>
</dbReference>
<accession>A0A3S0L1E4</accession>
<dbReference type="Proteomes" id="UP000279908">
    <property type="component" value="Unassembled WGS sequence"/>
</dbReference>
<dbReference type="SMART" id="SM00382">
    <property type="entry name" value="AAA"/>
    <property type="match status" value="1"/>
</dbReference>
<dbReference type="PRINTS" id="PR01590">
    <property type="entry name" value="HTHFIS"/>
</dbReference>
<dbReference type="InterPro" id="IPR025662">
    <property type="entry name" value="Sigma_54_int_dom_ATP-bd_1"/>
</dbReference>
<feature type="modified residue" description="4-aspartylphosphate" evidence="5">
    <location>
        <position position="70"/>
    </location>
</feature>
<dbReference type="Gene3D" id="1.10.8.60">
    <property type="match status" value="1"/>
</dbReference>
<evidence type="ECO:0000313" key="8">
    <source>
        <dbReference type="EMBL" id="MWV54575.1"/>
    </source>
</evidence>
<keyword evidence="2" id="KW-0067">ATP-binding</keyword>
<evidence type="ECO:0000256" key="1">
    <source>
        <dbReference type="ARBA" id="ARBA00022741"/>
    </source>
</evidence>
<evidence type="ECO:0000256" key="3">
    <source>
        <dbReference type="ARBA" id="ARBA00023015"/>
    </source>
</evidence>
<evidence type="ECO:0000256" key="2">
    <source>
        <dbReference type="ARBA" id="ARBA00022840"/>
    </source>
</evidence>
<dbReference type="GO" id="GO:0005524">
    <property type="term" value="F:ATP binding"/>
    <property type="evidence" value="ECO:0007669"/>
    <property type="project" value="UniProtKB-KW"/>
</dbReference>
<dbReference type="InterPro" id="IPR001789">
    <property type="entry name" value="Sig_transdc_resp-reg_receiver"/>
</dbReference>
<dbReference type="PANTHER" id="PTHR32071:SF121">
    <property type="entry name" value="SIGMA L-DEPENDENT TRANSCRIPTIONAL REGULATOR YQIR-RELATED"/>
    <property type="match status" value="1"/>
</dbReference>
<evidence type="ECO:0000256" key="5">
    <source>
        <dbReference type="PROSITE-ProRule" id="PRU00169"/>
    </source>
</evidence>
<dbReference type="InterPro" id="IPR009057">
    <property type="entry name" value="Homeodomain-like_sf"/>
</dbReference>
<dbReference type="PROSITE" id="PS00688">
    <property type="entry name" value="SIGMA54_INTERACT_3"/>
    <property type="match status" value="1"/>
</dbReference>
<dbReference type="Proteomes" id="UP000489351">
    <property type="component" value="Unassembled WGS sequence"/>
</dbReference>
<dbReference type="AlphaFoldDB" id="A0A3S0L1E4"/>
<dbReference type="Pfam" id="PF00072">
    <property type="entry name" value="Response_reg"/>
    <property type="match status" value="1"/>
</dbReference>
<evidence type="ECO:0000313" key="10">
    <source>
        <dbReference type="Proteomes" id="UP000279908"/>
    </source>
</evidence>
<proteinExistence type="predicted"/>
<protein>
    <submittedName>
        <fullName evidence="8">Response regulator</fullName>
    </submittedName>
    <submittedName>
        <fullName evidence="9">Sigma-54-dependent Fis family transcriptional regulator</fullName>
    </submittedName>
</protein>
<dbReference type="Gene3D" id="1.10.10.60">
    <property type="entry name" value="Homeodomain-like"/>
    <property type="match status" value="1"/>
</dbReference>
<dbReference type="CDD" id="cd00156">
    <property type="entry name" value="REC"/>
    <property type="match status" value="1"/>
</dbReference>
<keyword evidence="5" id="KW-0597">Phosphoprotein</keyword>
<dbReference type="InterPro" id="IPR003593">
    <property type="entry name" value="AAA+_ATPase"/>
</dbReference>
<sequence length="487" mass="54023">MKKIHHEFTAGNGRAGIQKRKVLIADDDETSRRVFGHFVSKMGYEAIMVNDGRECVQTMAEESPDVVLLDINMPVLDGFEVMQHAKSQNDTTPIIIITASHEIPSAVKCIKLGAYEYLTKPLNIDRLEIVMRNALQDSSLQSQVKMLKKELKSCKLFENIIGKSPAIKAAMTQAMQVMETGLNVLILGESGTGKELFAEAIHRGSRRSSGPFVSVNCAAISSSLADSILFGHAKGSFTGAGSDHMGYFEQADQGTIFLDEIGDMGSDIQAKVLRVIQERKIRRVGEKQERKTDFRVISATNRNFNDAIRDGQFREDLYYRLEEFPLFLPALRERPEDIPLLCRHFLDEFSSANNLGKITMSDTALSASENHRWPGNIRELKNAVQRAAVTRKDDVIETLEPNIIPGSMKPAYAPPALLPPAAEYGLQPSDSPDTNSYSLEEHEREAILKAYKAALGNLTKTAGILGIGRATLYRKLDKFGLEYLKTG</sequence>
<feature type="domain" description="Sigma-54 factor interaction" evidence="6">
    <location>
        <begin position="160"/>
        <end position="389"/>
    </location>
</feature>
<dbReference type="InterPro" id="IPR027417">
    <property type="entry name" value="P-loop_NTPase"/>
</dbReference>
<evidence type="ECO:0000313" key="11">
    <source>
        <dbReference type="Proteomes" id="UP000489351"/>
    </source>
</evidence>
<dbReference type="Pfam" id="PF02954">
    <property type="entry name" value="HTH_8"/>
    <property type="match status" value="1"/>
</dbReference>
<dbReference type="GO" id="GO:0043565">
    <property type="term" value="F:sequence-specific DNA binding"/>
    <property type="evidence" value="ECO:0007669"/>
    <property type="project" value="InterPro"/>
</dbReference>
<keyword evidence="11" id="KW-1185">Reference proteome</keyword>
<comment type="caution">
    <text evidence="9">The sequence shown here is derived from an EMBL/GenBank/DDBJ whole genome shotgun (WGS) entry which is preliminary data.</text>
</comment>
<dbReference type="Gene3D" id="3.40.50.300">
    <property type="entry name" value="P-loop containing nucleotide triphosphate hydrolases"/>
    <property type="match status" value="1"/>
</dbReference>
<dbReference type="InterPro" id="IPR002197">
    <property type="entry name" value="HTH_Fis"/>
</dbReference>
<keyword evidence="1" id="KW-0547">Nucleotide-binding</keyword>
<dbReference type="CDD" id="cd00009">
    <property type="entry name" value="AAA"/>
    <property type="match status" value="1"/>
</dbReference>
<dbReference type="Pfam" id="PF00158">
    <property type="entry name" value="Sigma54_activat"/>
    <property type="match status" value="1"/>
</dbReference>
<dbReference type="EMBL" id="WUBZ01000015">
    <property type="protein sequence ID" value="MWV54575.1"/>
    <property type="molecule type" value="Genomic_DNA"/>
</dbReference>
<dbReference type="GO" id="GO:0006355">
    <property type="term" value="P:regulation of DNA-templated transcription"/>
    <property type="evidence" value="ECO:0007669"/>
    <property type="project" value="InterPro"/>
</dbReference>
<dbReference type="FunFam" id="3.40.50.300:FF:000006">
    <property type="entry name" value="DNA-binding transcriptional regulator NtrC"/>
    <property type="match status" value="1"/>
</dbReference>
<dbReference type="InterPro" id="IPR058031">
    <property type="entry name" value="AAA_lid_NorR"/>
</dbReference>
<evidence type="ECO:0000256" key="4">
    <source>
        <dbReference type="ARBA" id="ARBA00023163"/>
    </source>
</evidence>
<dbReference type="GO" id="GO:0000160">
    <property type="term" value="P:phosphorelay signal transduction system"/>
    <property type="evidence" value="ECO:0007669"/>
    <property type="project" value="InterPro"/>
</dbReference>
<evidence type="ECO:0000259" key="7">
    <source>
        <dbReference type="PROSITE" id="PS50110"/>
    </source>
</evidence>
<gene>
    <name evidence="9" type="ORF">EKD02_04350</name>
    <name evidence="8" type="ORF">GJ685_05785</name>
</gene>
<dbReference type="RefSeq" id="WP_126383932.1">
    <property type="nucleotide sequence ID" value="NZ_RXYK01000004.1"/>
</dbReference>
<dbReference type="SUPFAM" id="SSF46689">
    <property type="entry name" value="Homeodomain-like"/>
    <property type="match status" value="1"/>
</dbReference>
<dbReference type="EMBL" id="RXYK01000004">
    <property type="protein sequence ID" value="RTY38910.1"/>
    <property type="molecule type" value="Genomic_DNA"/>
</dbReference>
<organism evidence="9 10">
    <name type="scientific">Chlorobium phaeovibrioides</name>
    <dbReference type="NCBI Taxonomy" id="1094"/>
    <lineage>
        <taxon>Bacteria</taxon>
        <taxon>Pseudomonadati</taxon>
        <taxon>Chlorobiota</taxon>
        <taxon>Chlorobiia</taxon>
        <taxon>Chlorobiales</taxon>
        <taxon>Chlorobiaceae</taxon>
        <taxon>Chlorobium/Pelodictyon group</taxon>
        <taxon>Chlorobium</taxon>
    </lineage>
</organism>
<dbReference type="PANTHER" id="PTHR32071">
    <property type="entry name" value="TRANSCRIPTIONAL REGULATORY PROTEIN"/>
    <property type="match status" value="1"/>
</dbReference>
<evidence type="ECO:0000259" key="6">
    <source>
        <dbReference type="PROSITE" id="PS50045"/>
    </source>
</evidence>
<dbReference type="InterPro" id="IPR011006">
    <property type="entry name" value="CheY-like_superfamily"/>
</dbReference>
<reference evidence="8 11" key="2">
    <citation type="submission" date="2019-11" db="EMBL/GenBank/DDBJ databases">
        <title>Green- and brown-colored morphotypes of Chlorobia in the stratified aquatic ecosystems of Kandalaksha Gulf (White Sea): A model for study of the accessory genome evolution.</title>
        <authorList>
            <person name="Grouzdev D.S."/>
        </authorList>
    </citation>
    <scope>NUCLEOTIDE SEQUENCE [LARGE SCALE GENOMIC DNA]</scope>
    <source>
        <strain evidence="8 11">ZM</strain>
    </source>
</reference>
<dbReference type="Gene3D" id="3.40.50.2300">
    <property type="match status" value="1"/>
</dbReference>
<dbReference type="InterPro" id="IPR002078">
    <property type="entry name" value="Sigma_54_int"/>
</dbReference>
<dbReference type="SMART" id="SM00448">
    <property type="entry name" value="REC"/>
    <property type="match status" value="1"/>
</dbReference>
<dbReference type="SUPFAM" id="SSF52172">
    <property type="entry name" value="CheY-like"/>
    <property type="match status" value="1"/>
</dbReference>
<reference evidence="9 10" key="1">
    <citation type="submission" date="2018-12" db="EMBL/GenBank/DDBJ databases">
        <authorList>
            <person name="Lunina O.N."/>
            <person name="Grouzdev D.S."/>
            <person name="Gorlenko V.M."/>
            <person name="Savvichev A.S."/>
        </authorList>
    </citation>
    <scope>NUCLEOTIDE SEQUENCE [LARGE SCALE GENOMIC DNA]</scope>
    <source>
        <strain evidence="9 10">BrKhr-17</strain>
    </source>
</reference>
<dbReference type="PROSITE" id="PS50110">
    <property type="entry name" value="RESPONSE_REGULATORY"/>
    <property type="match status" value="1"/>
</dbReference>
<keyword evidence="4" id="KW-0804">Transcription</keyword>